<evidence type="ECO:0000256" key="2">
    <source>
        <dbReference type="ARBA" id="ARBA00011881"/>
    </source>
</evidence>
<keyword evidence="4" id="KW-0443">Lipid metabolism</keyword>
<evidence type="ECO:0000256" key="1">
    <source>
        <dbReference type="ARBA" id="ARBA00006538"/>
    </source>
</evidence>
<dbReference type="Pfam" id="PF02551">
    <property type="entry name" value="Acyl_CoA_thio"/>
    <property type="match status" value="1"/>
</dbReference>
<evidence type="ECO:0000256" key="3">
    <source>
        <dbReference type="ARBA" id="ARBA00022801"/>
    </source>
</evidence>
<dbReference type="PANTHER" id="PTHR11066">
    <property type="entry name" value="ACYL-COA THIOESTERASE"/>
    <property type="match status" value="1"/>
</dbReference>
<reference evidence="9" key="1">
    <citation type="submission" date="2020-05" db="EMBL/GenBank/DDBJ databases">
        <authorList>
            <person name="Chiriac C."/>
            <person name="Salcher M."/>
            <person name="Ghai R."/>
            <person name="Kavagutti S V."/>
        </authorList>
    </citation>
    <scope>NUCLEOTIDE SEQUENCE</scope>
</reference>
<dbReference type="InterPro" id="IPR029069">
    <property type="entry name" value="HotDog_dom_sf"/>
</dbReference>
<dbReference type="Pfam" id="PF13622">
    <property type="entry name" value="4HBT_3"/>
    <property type="match status" value="1"/>
</dbReference>
<evidence type="ECO:0000313" key="7">
    <source>
        <dbReference type="EMBL" id="CAB4845841.1"/>
    </source>
</evidence>
<dbReference type="GO" id="GO:0009062">
    <property type="term" value="P:fatty acid catabolic process"/>
    <property type="evidence" value="ECO:0007669"/>
    <property type="project" value="TreeGrafter"/>
</dbReference>
<evidence type="ECO:0000256" key="4">
    <source>
        <dbReference type="ARBA" id="ARBA00023098"/>
    </source>
</evidence>
<accession>A0A6J7R1W1</accession>
<dbReference type="InterPro" id="IPR003703">
    <property type="entry name" value="Acyl_CoA_thio"/>
</dbReference>
<dbReference type="InterPro" id="IPR049449">
    <property type="entry name" value="TesB_ACOT8-like_N"/>
</dbReference>
<keyword evidence="3" id="KW-0378">Hydrolase</keyword>
<sequence>MPSTVADLLALLELEPIDEGIYRGIAPETAMQRVFGGQVLAQALMAAGADLARERSPHSLHGYFLRPGDTTTPIVYVVENTRDGRSFSTRRVIARQHGRAIFHMTASFQDFEEGLEHQDVMPETQDPHLLPTMRERLAGNASAGPVSPNEWAALDVRYVEAAADDDGGLQVWLRTAERLPDDNLIHAATLAYASDLTLLAAAAVPHDLRVNEPQVLTASLDHAMWFHRPMRVDDWLLHDQESPSASGGRALGRGRVFDTGGRLVATTVQEGLLRLRT</sequence>
<evidence type="ECO:0000313" key="9">
    <source>
        <dbReference type="EMBL" id="CAB5022243.1"/>
    </source>
</evidence>
<dbReference type="GO" id="GO:0047617">
    <property type="term" value="F:fatty acyl-CoA hydrolase activity"/>
    <property type="evidence" value="ECO:0007669"/>
    <property type="project" value="InterPro"/>
</dbReference>
<name>A0A6J7R1W1_9ZZZZ</name>
<comment type="subunit">
    <text evidence="2">Homotetramer.</text>
</comment>
<dbReference type="EMBL" id="CAFBPU010000005">
    <property type="protein sequence ID" value="CAB5022243.1"/>
    <property type="molecule type" value="Genomic_DNA"/>
</dbReference>
<dbReference type="GO" id="GO:0006637">
    <property type="term" value="P:acyl-CoA metabolic process"/>
    <property type="evidence" value="ECO:0007669"/>
    <property type="project" value="InterPro"/>
</dbReference>
<evidence type="ECO:0000259" key="6">
    <source>
        <dbReference type="Pfam" id="PF13622"/>
    </source>
</evidence>
<organism evidence="9">
    <name type="scientific">freshwater metagenome</name>
    <dbReference type="NCBI Taxonomy" id="449393"/>
    <lineage>
        <taxon>unclassified sequences</taxon>
        <taxon>metagenomes</taxon>
        <taxon>ecological metagenomes</taxon>
    </lineage>
</organism>
<protein>
    <submittedName>
        <fullName evidence="9">Unannotated protein</fullName>
    </submittedName>
</protein>
<feature type="domain" description="Acyl-CoA thioesterase 2 C-terminal" evidence="5">
    <location>
        <begin position="170"/>
        <end position="272"/>
    </location>
</feature>
<dbReference type="FunFam" id="2.40.160.210:FF:000001">
    <property type="entry name" value="Acyl-CoA thioesterase II"/>
    <property type="match status" value="1"/>
</dbReference>
<dbReference type="SUPFAM" id="SSF54637">
    <property type="entry name" value="Thioesterase/thiol ester dehydrase-isomerase"/>
    <property type="match status" value="2"/>
</dbReference>
<dbReference type="Gene3D" id="2.40.160.210">
    <property type="entry name" value="Acyl-CoA thioesterase, double hotdog domain"/>
    <property type="match status" value="1"/>
</dbReference>
<gene>
    <name evidence="7" type="ORF">UFOPK3268_00012</name>
    <name evidence="8" type="ORF">UFOPK3752_00177</name>
    <name evidence="9" type="ORF">UFOPK4150_00319</name>
</gene>
<dbReference type="CDD" id="cd03444">
    <property type="entry name" value="Thioesterase_II_repeat1"/>
    <property type="match status" value="1"/>
</dbReference>
<dbReference type="InterPro" id="IPR042171">
    <property type="entry name" value="Acyl-CoA_hotdog"/>
</dbReference>
<dbReference type="EMBL" id="CAFBIZ010000001">
    <property type="protein sequence ID" value="CAB4845841.1"/>
    <property type="molecule type" value="Genomic_DNA"/>
</dbReference>
<comment type="similarity">
    <text evidence="1">Belongs to the C/M/P thioester hydrolase family.</text>
</comment>
<evidence type="ECO:0000313" key="8">
    <source>
        <dbReference type="EMBL" id="CAB4926705.1"/>
    </source>
</evidence>
<dbReference type="EMBL" id="CAFBND010000004">
    <property type="protein sequence ID" value="CAB4926705.1"/>
    <property type="molecule type" value="Genomic_DNA"/>
</dbReference>
<evidence type="ECO:0000259" key="5">
    <source>
        <dbReference type="Pfam" id="PF02551"/>
    </source>
</evidence>
<dbReference type="InterPro" id="IPR025652">
    <property type="entry name" value="TesB_C"/>
</dbReference>
<proteinExistence type="inferred from homology"/>
<dbReference type="AlphaFoldDB" id="A0A6J7R1W1"/>
<dbReference type="CDD" id="cd03445">
    <property type="entry name" value="Thioesterase_II_repeat2"/>
    <property type="match status" value="1"/>
</dbReference>
<feature type="domain" description="Acyl-CoA thioesterase-like N-terminal HotDog" evidence="6">
    <location>
        <begin position="31"/>
        <end position="109"/>
    </location>
</feature>
<dbReference type="PANTHER" id="PTHR11066:SF34">
    <property type="entry name" value="ACYL-COENZYME A THIOESTERASE 8"/>
    <property type="match status" value="1"/>
</dbReference>